<dbReference type="EMBL" id="CP012159">
    <property type="protein sequence ID" value="AKT36632.1"/>
    <property type="molecule type" value="Genomic_DNA"/>
</dbReference>
<evidence type="ECO:0000256" key="9">
    <source>
        <dbReference type="RuleBase" id="RU003660"/>
    </source>
</evidence>
<dbReference type="GO" id="GO:0005737">
    <property type="term" value="C:cytoplasm"/>
    <property type="evidence" value="ECO:0007669"/>
    <property type="project" value="UniProtKB-ARBA"/>
</dbReference>
<proteinExistence type="inferred from homology"/>
<reference evidence="10 11" key="1">
    <citation type="submission" date="2015-07" db="EMBL/GenBank/DDBJ databases">
        <title>Genome analysis of myxobacterium Chondromyces crocatus Cm c5 reveals a high potential for natural compound synthesis and the genetic basis for the loss of fruiting body formation.</title>
        <authorList>
            <person name="Zaburannyi N."/>
            <person name="Bunk B."/>
            <person name="Maier J."/>
            <person name="Overmann J."/>
            <person name="Mueller R."/>
        </authorList>
    </citation>
    <scope>NUCLEOTIDE SEQUENCE [LARGE SCALE GENOMIC DNA]</scope>
    <source>
        <strain evidence="10 11">Cm c5</strain>
    </source>
</reference>
<dbReference type="GO" id="GO:0019843">
    <property type="term" value="F:rRNA binding"/>
    <property type="evidence" value="ECO:0007669"/>
    <property type="project" value="UniProtKB-UniRule"/>
</dbReference>
<dbReference type="GO" id="GO:1990904">
    <property type="term" value="C:ribonucleoprotein complex"/>
    <property type="evidence" value="ECO:0007669"/>
    <property type="project" value="UniProtKB-KW"/>
</dbReference>
<evidence type="ECO:0000256" key="4">
    <source>
        <dbReference type="ARBA" id="ARBA00022980"/>
    </source>
</evidence>
<keyword evidence="3 8" id="KW-0694">RNA-binding</keyword>
<comment type="similarity">
    <text evidence="1 8 9">Belongs to the universal ribosomal protein uS8 family.</text>
</comment>
<dbReference type="InterPro" id="IPR000630">
    <property type="entry name" value="Ribosomal_uS8"/>
</dbReference>
<dbReference type="InterPro" id="IPR047863">
    <property type="entry name" value="Ribosomal_uS8_CS"/>
</dbReference>
<evidence type="ECO:0000256" key="3">
    <source>
        <dbReference type="ARBA" id="ARBA00022884"/>
    </source>
</evidence>
<dbReference type="AlphaFoldDB" id="A0A0K1E7I3"/>
<dbReference type="Gene3D" id="3.30.1370.30">
    <property type="match status" value="1"/>
</dbReference>
<evidence type="ECO:0000256" key="6">
    <source>
        <dbReference type="ARBA" id="ARBA00035258"/>
    </source>
</evidence>
<accession>A0A0K1E7I3</accession>
<dbReference type="STRING" id="52.CMC5_007520"/>
<comment type="subunit">
    <text evidence="7 8">Part of the 30S ribosomal subunit. Contacts proteins S5 and S12.</text>
</comment>
<keyword evidence="2 8" id="KW-0699">rRNA-binding</keyword>
<dbReference type="PATRIC" id="fig|52.7.peg.812"/>
<keyword evidence="4 8" id="KW-0689">Ribosomal protein</keyword>
<dbReference type="OrthoDB" id="9802617at2"/>
<sequence length="131" mass="14581">MMTDPIADMLTRIRNAALARHDRTDVPASRMKAAVANILKSEGFIADVRETEGDGPKKLTIVLKYGRDRQSAIDGVKRISRPGRRVYVRHDGIPRVRSGLGISILSTSHGIMSDREARRMKIGGELLCEVW</sequence>
<dbReference type="Pfam" id="PF00410">
    <property type="entry name" value="Ribosomal_S8"/>
    <property type="match status" value="1"/>
</dbReference>
<dbReference type="HAMAP" id="MF_01302_B">
    <property type="entry name" value="Ribosomal_uS8_B"/>
    <property type="match status" value="1"/>
</dbReference>
<organism evidence="10 11">
    <name type="scientific">Chondromyces crocatus</name>
    <dbReference type="NCBI Taxonomy" id="52"/>
    <lineage>
        <taxon>Bacteria</taxon>
        <taxon>Pseudomonadati</taxon>
        <taxon>Myxococcota</taxon>
        <taxon>Polyangia</taxon>
        <taxon>Polyangiales</taxon>
        <taxon>Polyangiaceae</taxon>
        <taxon>Chondromyces</taxon>
    </lineage>
</organism>
<evidence type="ECO:0000256" key="5">
    <source>
        <dbReference type="ARBA" id="ARBA00023274"/>
    </source>
</evidence>
<keyword evidence="5 8" id="KW-0687">Ribonucleoprotein</keyword>
<dbReference type="Proteomes" id="UP000067626">
    <property type="component" value="Chromosome"/>
</dbReference>
<dbReference type="FunFam" id="3.30.1490.10:FF:000001">
    <property type="entry name" value="30S ribosomal protein S8"/>
    <property type="match status" value="1"/>
</dbReference>
<evidence type="ECO:0000313" key="10">
    <source>
        <dbReference type="EMBL" id="AKT36632.1"/>
    </source>
</evidence>
<evidence type="ECO:0000256" key="2">
    <source>
        <dbReference type="ARBA" id="ARBA00022730"/>
    </source>
</evidence>
<dbReference type="RefSeq" id="WP_050429126.1">
    <property type="nucleotide sequence ID" value="NZ_CP012159.1"/>
</dbReference>
<dbReference type="GO" id="GO:0005840">
    <property type="term" value="C:ribosome"/>
    <property type="evidence" value="ECO:0007669"/>
    <property type="project" value="UniProtKB-KW"/>
</dbReference>
<evidence type="ECO:0000256" key="7">
    <source>
        <dbReference type="ARBA" id="ARBA00046740"/>
    </source>
</evidence>
<evidence type="ECO:0000313" key="11">
    <source>
        <dbReference type="Proteomes" id="UP000067626"/>
    </source>
</evidence>
<evidence type="ECO:0000256" key="1">
    <source>
        <dbReference type="ARBA" id="ARBA00006471"/>
    </source>
</evidence>
<dbReference type="InterPro" id="IPR035987">
    <property type="entry name" value="Ribosomal_uS8_sf"/>
</dbReference>
<name>A0A0K1E7I3_CHOCO</name>
<dbReference type="NCBIfam" id="NF001109">
    <property type="entry name" value="PRK00136.1"/>
    <property type="match status" value="1"/>
</dbReference>
<gene>
    <name evidence="8 10" type="primary">rpsH</name>
    <name evidence="10" type="ORF">CMC5_007520</name>
</gene>
<dbReference type="PROSITE" id="PS00053">
    <property type="entry name" value="RIBOSOMAL_S8"/>
    <property type="match status" value="1"/>
</dbReference>
<dbReference type="SUPFAM" id="SSF56047">
    <property type="entry name" value="Ribosomal protein S8"/>
    <property type="match status" value="1"/>
</dbReference>
<dbReference type="GO" id="GO:0006412">
    <property type="term" value="P:translation"/>
    <property type="evidence" value="ECO:0007669"/>
    <property type="project" value="UniProtKB-UniRule"/>
</dbReference>
<keyword evidence="11" id="KW-1185">Reference proteome</keyword>
<dbReference type="FunFam" id="3.30.1370.30:FF:000002">
    <property type="entry name" value="30S ribosomal protein S8"/>
    <property type="match status" value="1"/>
</dbReference>
<comment type="function">
    <text evidence="8">One of the primary rRNA binding proteins, it binds directly to 16S rRNA central domain where it helps coordinate assembly of the platform of the 30S subunit.</text>
</comment>
<protein>
    <recommendedName>
        <fullName evidence="6 8">Small ribosomal subunit protein uS8</fullName>
    </recommendedName>
</protein>
<dbReference type="GO" id="GO:0003735">
    <property type="term" value="F:structural constituent of ribosome"/>
    <property type="evidence" value="ECO:0007669"/>
    <property type="project" value="InterPro"/>
</dbReference>
<dbReference type="Gene3D" id="3.30.1490.10">
    <property type="match status" value="1"/>
</dbReference>
<dbReference type="PANTHER" id="PTHR11758">
    <property type="entry name" value="40S RIBOSOMAL PROTEIN S15A"/>
    <property type="match status" value="1"/>
</dbReference>
<evidence type="ECO:0000256" key="8">
    <source>
        <dbReference type="HAMAP-Rule" id="MF_01302"/>
    </source>
</evidence>
<dbReference type="KEGG" id="ccro:CMC5_007520"/>